<dbReference type="InterPro" id="IPR018149">
    <property type="entry name" value="Lys-tRNA-synth_II_C"/>
</dbReference>
<dbReference type="EMBL" id="ML993968">
    <property type="protein sequence ID" value="KAF2201637.1"/>
    <property type="molecule type" value="Genomic_DNA"/>
</dbReference>
<evidence type="ECO:0000313" key="6">
    <source>
        <dbReference type="EMBL" id="KAF2201637.1"/>
    </source>
</evidence>
<keyword evidence="1" id="KW-0436">Ligase</keyword>
<organism evidence="6 7">
    <name type="scientific">Delitschia confertaspora ATCC 74209</name>
    <dbReference type="NCBI Taxonomy" id="1513339"/>
    <lineage>
        <taxon>Eukaryota</taxon>
        <taxon>Fungi</taxon>
        <taxon>Dikarya</taxon>
        <taxon>Ascomycota</taxon>
        <taxon>Pezizomycotina</taxon>
        <taxon>Dothideomycetes</taxon>
        <taxon>Pleosporomycetidae</taxon>
        <taxon>Pleosporales</taxon>
        <taxon>Delitschiaceae</taxon>
        <taxon>Delitschia</taxon>
    </lineage>
</organism>
<keyword evidence="4" id="KW-0030">Aminoacyl-tRNA synthetase</keyword>
<dbReference type="AlphaFoldDB" id="A0A9P4MT30"/>
<dbReference type="SUPFAM" id="SSF55681">
    <property type="entry name" value="Class II aaRS and biotin synthetases"/>
    <property type="match status" value="1"/>
</dbReference>
<dbReference type="PROSITE" id="PS50862">
    <property type="entry name" value="AA_TRNA_LIGASE_II"/>
    <property type="match status" value="1"/>
</dbReference>
<name>A0A9P4MT30_9PLEO</name>
<dbReference type="InterPro" id="IPR006195">
    <property type="entry name" value="aa-tRNA-synth_II"/>
</dbReference>
<feature type="domain" description="Aminoacyl-transfer RNA synthetases class-II family profile" evidence="5">
    <location>
        <begin position="143"/>
        <end position="462"/>
    </location>
</feature>
<keyword evidence="7" id="KW-1185">Reference proteome</keyword>
<dbReference type="InterPro" id="IPR045864">
    <property type="entry name" value="aa-tRNA-synth_II/BPL/LPL"/>
</dbReference>
<evidence type="ECO:0000259" key="5">
    <source>
        <dbReference type="PROSITE" id="PS50862"/>
    </source>
</evidence>
<sequence>MSLKNFRDEFDDTTTGTREDVTVQVFGRVQNVRSVGSKLMFIDFGREHQKLQAMNEFSYLSQHGVEREQYNKLRSVVRKGDWISVTGHPTRTPTGELSIKAVEIPSILAPSLHHVPRAVSDPETLANRPHVHQLLDRTPGDVLKMRAFIYQFLRNFLAQDRFMEVETPMFDVGAGGAVARPFETVANEMSNKVLKLRVAPELYLKRLVVAGNDRVFELGRVFRNEGIDNTHNPEFTICEFYQVGAMLEDLIAKTERLFITLAAAIQCSRESEFPSLPNIGTNWTAPFARLPFIPTIEQALNRKLPNLSSETAVDDLLLLFSETGIPLPAQVTLPRLLDILAEKYIEPLCSEPTFITHHPEALSPLSKSYLDSQTLQRVAARAELFIAHREYVNCYEEENSPFEQRRKFEEQIKFQKDGLGEVDESYIEALEWGMPPTGGWGCGMDRLVMYFTGVKRISDVLPFGTLRNVISIARNR</sequence>
<dbReference type="InterPro" id="IPR004365">
    <property type="entry name" value="NA-bd_OB_tRNA"/>
</dbReference>
<evidence type="ECO:0000313" key="7">
    <source>
        <dbReference type="Proteomes" id="UP000799536"/>
    </source>
</evidence>
<dbReference type="Proteomes" id="UP000799536">
    <property type="component" value="Unassembled WGS sequence"/>
</dbReference>
<dbReference type="FunFam" id="3.30.930.10:FF:000094">
    <property type="entry name" value="Lysine--tRNA ligase, mitochondrial"/>
    <property type="match status" value="1"/>
</dbReference>
<keyword evidence="3" id="KW-0067">ATP-binding</keyword>
<dbReference type="Gene3D" id="2.40.50.140">
    <property type="entry name" value="Nucleic acid-binding proteins"/>
    <property type="match status" value="1"/>
</dbReference>
<evidence type="ECO:0000256" key="1">
    <source>
        <dbReference type="ARBA" id="ARBA00022598"/>
    </source>
</evidence>
<evidence type="ECO:0000256" key="3">
    <source>
        <dbReference type="ARBA" id="ARBA00022840"/>
    </source>
</evidence>
<proteinExistence type="predicted"/>
<evidence type="ECO:0000256" key="2">
    <source>
        <dbReference type="ARBA" id="ARBA00022741"/>
    </source>
</evidence>
<dbReference type="Pfam" id="PF00152">
    <property type="entry name" value="tRNA-synt_2"/>
    <property type="match status" value="1"/>
</dbReference>
<dbReference type="Gene3D" id="3.30.930.10">
    <property type="entry name" value="Bira Bifunctional Protein, Domain 2"/>
    <property type="match status" value="1"/>
</dbReference>
<dbReference type="InterPro" id="IPR012340">
    <property type="entry name" value="NA-bd_OB-fold"/>
</dbReference>
<accession>A0A9P4MT30</accession>
<protein>
    <submittedName>
        <fullName evidence="6">Lysyl-tRNA synthetase-like protein</fullName>
    </submittedName>
</protein>
<dbReference type="PRINTS" id="PR00982">
    <property type="entry name" value="TRNASYNTHLYS"/>
</dbReference>
<keyword evidence="2" id="KW-0547">Nucleotide-binding</keyword>
<dbReference type="GO" id="GO:0005524">
    <property type="term" value="F:ATP binding"/>
    <property type="evidence" value="ECO:0007669"/>
    <property type="project" value="UniProtKB-KW"/>
</dbReference>
<dbReference type="SUPFAM" id="SSF50249">
    <property type="entry name" value="Nucleic acid-binding proteins"/>
    <property type="match status" value="1"/>
</dbReference>
<dbReference type="GO" id="GO:0004824">
    <property type="term" value="F:lysine-tRNA ligase activity"/>
    <property type="evidence" value="ECO:0007669"/>
    <property type="project" value="InterPro"/>
</dbReference>
<gene>
    <name evidence="6" type="ORF">GQ43DRAFT_463036</name>
</gene>
<dbReference type="PANTHER" id="PTHR42918">
    <property type="entry name" value="LYSYL-TRNA SYNTHETASE"/>
    <property type="match status" value="1"/>
</dbReference>
<dbReference type="Pfam" id="PF01336">
    <property type="entry name" value="tRNA_anti-codon"/>
    <property type="match status" value="1"/>
</dbReference>
<dbReference type="GO" id="GO:0000049">
    <property type="term" value="F:tRNA binding"/>
    <property type="evidence" value="ECO:0007669"/>
    <property type="project" value="TreeGrafter"/>
</dbReference>
<dbReference type="OrthoDB" id="21243at2759"/>
<comment type="caution">
    <text evidence="6">The sequence shown here is derived from an EMBL/GenBank/DDBJ whole genome shotgun (WGS) entry which is preliminary data.</text>
</comment>
<dbReference type="PANTHER" id="PTHR42918:SF5">
    <property type="entry name" value="LYSINE--TRNA LIGASE, MITOCHONDRIAL"/>
    <property type="match status" value="1"/>
</dbReference>
<evidence type="ECO:0000256" key="4">
    <source>
        <dbReference type="ARBA" id="ARBA00023146"/>
    </source>
</evidence>
<reference evidence="6" key="1">
    <citation type="journal article" date="2020" name="Stud. Mycol.">
        <title>101 Dothideomycetes genomes: a test case for predicting lifestyles and emergence of pathogens.</title>
        <authorList>
            <person name="Haridas S."/>
            <person name="Albert R."/>
            <person name="Binder M."/>
            <person name="Bloem J."/>
            <person name="Labutti K."/>
            <person name="Salamov A."/>
            <person name="Andreopoulos B."/>
            <person name="Baker S."/>
            <person name="Barry K."/>
            <person name="Bills G."/>
            <person name="Bluhm B."/>
            <person name="Cannon C."/>
            <person name="Castanera R."/>
            <person name="Culley D."/>
            <person name="Daum C."/>
            <person name="Ezra D."/>
            <person name="Gonzalez J."/>
            <person name="Henrissat B."/>
            <person name="Kuo A."/>
            <person name="Liang C."/>
            <person name="Lipzen A."/>
            <person name="Lutzoni F."/>
            <person name="Magnuson J."/>
            <person name="Mondo S."/>
            <person name="Nolan M."/>
            <person name="Ohm R."/>
            <person name="Pangilinan J."/>
            <person name="Park H.-J."/>
            <person name="Ramirez L."/>
            <person name="Alfaro M."/>
            <person name="Sun H."/>
            <person name="Tritt A."/>
            <person name="Yoshinaga Y."/>
            <person name="Zwiers L.-H."/>
            <person name="Turgeon B."/>
            <person name="Goodwin S."/>
            <person name="Spatafora J."/>
            <person name="Crous P."/>
            <person name="Grigoriev I."/>
        </authorList>
    </citation>
    <scope>NUCLEOTIDE SEQUENCE</scope>
    <source>
        <strain evidence="6">ATCC 74209</strain>
    </source>
</reference>
<dbReference type="GO" id="GO:0005739">
    <property type="term" value="C:mitochondrion"/>
    <property type="evidence" value="ECO:0007669"/>
    <property type="project" value="TreeGrafter"/>
</dbReference>
<dbReference type="GO" id="GO:0070154">
    <property type="term" value="P:mitochondrial lysyl-tRNA aminoacylation"/>
    <property type="evidence" value="ECO:0007669"/>
    <property type="project" value="TreeGrafter"/>
</dbReference>
<dbReference type="InterPro" id="IPR004364">
    <property type="entry name" value="Aa-tRNA-synt_II"/>
</dbReference>